<proteinExistence type="predicted"/>
<evidence type="ECO:0000256" key="1">
    <source>
        <dbReference type="ARBA" id="ARBA00022705"/>
    </source>
</evidence>
<dbReference type="InterPro" id="IPR027417">
    <property type="entry name" value="P-loop_NTPase"/>
</dbReference>
<keyword evidence="1" id="KW-0235">DNA replication</keyword>
<protein>
    <recommendedName>
        <fullName evidence="2">AAA+ ATPase domain-containing protein</fullName>
    </recommendedName>
</protein>
<evidence type="ECO:0000259" key="2">
    <source>
        <dbReference type="SMART" id="SM00382"/>
    </source>
</evidence>
<dbReference type="SUPFAM" id="SSF52540">
    <property type="entry name" value="P-loop containing nucleoside triphosphate hydrolases"/>
    <property type="match status" value="1"/>
</dbReference>
<reference evidence="3" key="1">
    <citation type="journal article" date="2020" name="Nature">
        <title>Giant virus diversity and host interactions through global metagenomics.</title>
        <authorList>
            <person name="Schulz F."/>
            <person name="Roux S."/>
            <person name="Paez-Espino D."/>
            <person name="Jungbluth S."/>
            <person name="Walsh D.A."/>
            <person name="Denef V.J."/>
            <person name="McMahon K.D."/>
            <person name="Konstantinidis K.T."/>
            <person name="Eloe-Fadrosh E.A."/>
            <person name="Kyrpides N.C."/>
            <person name="Woyke T."/>
        </authorList>
    </citation>
    <scope>NUCLEOTIDE SEQUENCE</scope>
    <source>
        <strain evidence="3">GVMAG-S-1101171-111</strain>
    </source>
</reference>
<accession>A0A6C0ASD5</accession>
<evidence type="ECO:0000313" key="3">
    <source>
        <dbReference type="EMBL" id="QHS82714.1"/>
    </source>
</evidence>
<dbReference type="InterPro" id="IPR003593">
    <property type="entry name" value="AAA+_ATPase"/>
</dbReference>
<dbReference type="PANTHER" id="PTHR23389">
    <property type="entry name" value="CHROMOSOME TRANSMISSION FIDELITY FACTOR 18"/>
    <property type="match status" value="1"/>
</dbReference>
<dbReference type="InterPro" id="IPR003959">
    <property type="entry name" value="ATPase_AAA_core"/>
</dbReference>
<dbReference type="Gene3D" id="3.40.50.300">
    <property type="entry name" value="P-loop containing nucleotide triphosphate hydrolases"/>
    <property type="match status" value="1"/>
</dbReference>
<sequence>MGIKKSYHNSISQTIMIIQELNQICQREQTANEIKAILSSFEQRYSDPTFKKGFYIYGSPGSGKTQFVVNLLKEMNYDVIKYDAGDVRNKSLIDTITSNNISNQNVLNMMTKTKKKIAIVMDEIDGMNNGDKGGITALIKIIRQKKTKKQRQETMTANPIICIGNYYIDKKIKELMKVCNTFELKTPTPQQMESLILNIIPTIKNDHIHVLLKFIQGDFRKLMFVYDMFSKNPELLTKKNLETIFHIKLYNEDSKKITQLLINEPFKIEQHNRVMNETDRTIVALLWHENIVDVLSNLPIEKTFPVYLRILDNMCFADYIDRITFQNQIWQFNEMSSLIKTFYNNKIYHSYFPENKNKFKPVEVRFTKVLTKYSTEYNNMIFIYNLCQELNLDKKDLISMFQELRIFCDGDFCNKIDKLNEVEKYFENYAINKLDIKRMYRYLDKNIKKDTTIDIDGDSDLGD</sequence>
<dbReference type="GO" id="GO:0006260">
    <property type="term" value="P:DNA replication"/>
    <property type="evidence" value="ECO:0007669"/>
    <property type="project" value="UniProtKB-KW"/>
</dbReference>
<dbReference type="AlphaFoldDB" id="A0A6C0ASD5"/>
<dbReference type="CDD" id="cd00009">
    <property type="entry name" value="AAA"/>
    <property type="match status" value="1"/>
</dbReference>
<feature type="domain" description="AAA+ ATPase" evidence="2">
    <location>
        <begin position="50"/>
        <end position="188"/>
    </location>
</feature>
<organism evidence="3">
    <name type="scientific">viral metagenome</name>
    <dbReference type="NCBI Taxonomy" id="1070528"/>
    <lineage>
        <taxon>unclassified sequences</taxon>
        <taxon>metagenomes</taxon>
        <taxon>organismal metagenomes</taxon>
    </lineage>
</organism>
<dbReference type="PANTHER" id="PTHR23389:SF6">
    <property type="entry name" value="REPLICATION FACTOR C SUBUNIT 1"/>
    <property type="match status" value="1"/>
</dbReference>
<dbReference type="Pfam" id="PF00004">
    <property type="entry name" value="AAA"/>
    <property type="match status" value="1"/>
</dbReference>
<dbReference type="GO" id="GO:0016887">
    <property type="term" value="F:ATP hydrolysis activity"/>
    <property type="evidence" value="ECO:0007669"/>
    <property type="project" value="InterPro"/>
</dbReference>
<dbReference type="SMART" id="SM00382">
    <property type="entry name" value="AAA"/>
    <property type="match status" value="1"/>
</dbReference>
<dbReference type="GO" id="GO:0005524">
    <property type="term" value="F:ATP binding"/>
    <property type="evidence" value="ECO:0007669"/>
    <property type="project" value="InterPro"/>
</dbReference>
<name>A0A6C0ASD5_9ZZZZ</name>
<dbReference type="EMBL" id="MN740804">
    <property type="protein sequence ID" value="QHS82714.1"/>
    <property type="molecule type" value="Genomic_DNA"/>
</dbReference>